<keyword evidence="2" id="KW-0812">Transmembrane</keyword>
<name>A0A229SNR2_9PSEU</name>
<feature type="transmembrane region" description="Helical" evidence="2">
    <location>
        <begin position="64"/>
        <end position="84"/>
    </location>
</feature>
<dbReference type="EMBL" id="NMUL01000060">
    <property type="protein sequence ID" value="OXM60488.1"/>
    <property type="molecule type" value="Genomic_DNA"/>
</dbReference>
<sequence length="336" mass="35733">MVVNLATDLKTSWLAWLGVVVLTLVVAWVNVAVQRSSGEKLPPPTDSRGVSTTTNYYIGRAGKWTIAVELAVLLTAAVIIIYGARGRAPETPSPSTSPTGSPAAVSLPAAPSSAAAKPGFLQLGSQTQAYYPDNGVLPTTEPPPFKNHDSHCAAWADWAQSVKAAPTGNVFRIDALASTTSPITILDMKYTVYGKHPVNGHDRVQCEFGAGGFGGTTVFPDLDHPSRPVPMDTDNDMIPDTKLPGGFFVVDASKAEPLNIMMNGTPGLVYAYSVEFKVVENGEQETVQFGSRQQPLLLAFESDDAPGNGPRLGITSTGKYFDWDFATHAWAPTPQS</sequence>
<dbReference type="AlphaFoldDB" id="A0A229SNR2"/>
<feature type="region of interest" description="Disordered" evidence="1">
    <location>
        <begin position="88"/>
        <end position="109"/>
    </location>
</feature>
<gene>
    <name evidence="3" type="ORF">CF165_42460</name>
</gene>
<keyword evidence="4" id="KW-1185">Reference proteome</keyword>
<evidence type="ECO:0000313" key="3">
    <source>
        <dbReference type="EMBL" id="OXM60488.1"/>
    </source>
</evidence>
<proteinExistence type="predicted"/>
<protein>
    <submittedName>
        <fullName evidence="3">Uncharacterized protein</fullName>
    </submittedName>
</protein>
<comment type="caution">
    <text evidence="3">The sequence shown here is derived from an EMBL/GenBank/DDBJ whole genome shotgun (WGS) entry which is preliminary data.</text>
</comment>
<organism evidence="3 4">
    <name type="scientific">Amycolatopsis vastitatis</name>
    <dbReference type="NCBI Taxonomy" id="1905142"/>
    <lineage>
        <taxon>Bacteria</taxon>
        <taxon>Bacillati</taxon>
        <taxon>Actinomycetota</taxon>
        <taxon>Actinomycetes</taxon>
        <taxon>Pseudonocardiales</taxon>
        <taxon>Pseudonocardiaceae</taxon>
        <taxon>Amycolatopsis</taxon>
    </lineage>
</organism>
<dbReference type="Proteomes" id="UP000215199">
    <property type="component" value="Unassembled WGS sequence"/>
</dbReference>
<evidence type="ECO:0000256" key="2">
    <source>
        <dbReference type="SAM" id="Phobius"/>
    </source>
</evidence>
<reference evidence="4" key="1">
    <citation type="submission" date="2017-07" db="EMBL/GenBank/DDBJ databases">
        <title>Comparative genome mining reveals phylogenetic distribution patterns of secondary metabolites in Amycolatopsis.</title>
        <authorList>
            <person name="Adamek M."/>
            <person name="Alanjary M."/>
            <person name="Sales-Ortells H."/>
            <person name="Goodfellow M."/>
            <person name="Bull A.T."/>
            <person name="Kalinowski J."/>
            <person name="Ziemert N."/>
        </authorList>
    </citation>
    <scope>NUCLEOTIDE SEQUENCE [LARGE SCALE GENOMIC DNA]</scope>
    <source>
        <strain evidence="4">H5</strain>
    </source>
</reference>
<keyword evidence="2" id="KW-1133">Transmembrane helix</keyword>
<feature type="compositionally biased region" description="Low complexity" evidence="1">
    <location>
        <begin position="89"/>
        <end position="109"/>
    </location>
</feature>
<evidence type="ECO:0000256" key="1">
    <source>
        <dbReference type="SAM" id="MobiDB-lite"/>
    </source>
</evidence>
<keyword evidence="2" id="KW-0472">Membrane</keyword>
<evidence type="ECO:0000313" key="4">
    <source>
        <dbReference type="Proteomes" id="UP000215199"/>
    </source>
</evidence>
<feature type="transmembrane region" description="Helical" evidence="2">
    <location>
        <begin position="13"/>
        <end position="33"/>
    </location>
</feature>
<accession>A0A229SNR2</accession>